<gene>
    <name evidence="2" type="ORF">FO454_00930</name>
</gene>
<keyword evidence="1" id="KW-0812">Transmembrane</keyword>
<dbReference type="Pfam" id="PF04276">
    <property type="entry name" value="DUF443"/>
    <property type="match status" value="1"/>
</dbReference>
<feature type="transmembrane region" description="Helical" evidence="1">
    <location>
        <begin position="106"/>
        <end position="123"/>
    </location>
</feature>
<dbReference type="EMBL" id="CP041722">
    <property type="protein sequence ID" value="QEX37549.1"/>
    <property type="molecule type" value="Genomic_DNA"/>
</dbReference>
<feature type="transmembrane region" description="Helical" evidence="1">
    <location>
        <begin position="181"/>
        <end position="202"/>
    </location>
</feature>
<evidence type="ECO:0000313" key="2">
    <source>
        <dbReference type="EMBL" id="QEX37549.1"/>
    </source>
</evidence>
<sequence>MKWEVVIMLCESKIIRMNPKYRIIKYNNDYFMVDTICHWITFLFPMINWFVSKRYAKLSEEEYNNLDIVKPVKNSGASIGAGLAILISALLRNYVNIFNIQIQESVAVLSCVIGFLGVFIFFLHINKKVTLDIYKRNKTHSKTILIPTLKSIGFTLTSYVLCGGCALIIMEMLTIDHLYNVFIFILWVIWIAFFFFINMFAIMDKKVHVILKNKEVKI</sequence>
<accession>A0ABX6BRU9</accession>
<dbReference type="Proteomes" id="UP000325462">
    <property type="component" value="Chromosome"/>
</dbReference>
<name>A0ABX6BRU9_STALU</name>
<dbReference type="InterPro" id="IPR005915">
    <property type="entry name" value="Tandem_5TM"/>
</dbReference>
<evidence type="ECO:0000256" key="1">
    <source>
        <dbReference type="SAM" id="Phobius"/>
    </source>
</evidence>
<feature type="transmembrane region" description="Helical" evidence="1">
    <location>
        <begin position="144"/>
        <end position="169"/>
    </location>
</feature>
<evidence type="ECO:0000313" key="3">
    <source>
        <dbReference type="Proteomes" id="UP000325462"/>
    </source>
</evidence>
<keyword evidence="3" id="KW-1185">Reference proteome</keyword>
<dbReference type="NCBIfam" id="TIGR01218">
    <property type="entry name" value="Gpos_tandem_5TM"/>
    <property type="match status" value="1"/>
</dbReference>
<keyword evidence="1" id="KW-1133">Transmembrane helix</keyword>
<feature type="transmembrane region" description="Helical" evidence="1">
    <location>
        <begin position="72"/>
        <end position="94"/>
    </location>
</feature>
<keyword evidence="1" id="KW-0472">Membrane</keyword>
<dbReference type="RefSeq" id="WP_002478675.1">
    <property type="nucleotide sequence ID" value="NZ_CP041722.1"/>
</dbReference>
<feature type="transmembrane region" description="Helical" evidence="1">
    <location>
        <begin position="30"/>
        <end position="51"/>
    </location>
</feature>
<organism evidence="2 3">
    <name type="scientific">Staphylococcus lugdunensis</name>
    <dbReference type="NCBI Taxonomy" id="28035"/>
    <lineage>
        <taxon>Bacteria</taxon>
        <taxon>Bacillati</taxon>
        <taxon>Bacillota</taxon>
        <taxon>Bacilli</taxon>
        <taxon>Bacillales</taxon>
        <taxon>Staphylococcaceae</taxon>
        <taxon>Staphylococcus</taxon>
    </lineage>
</organism>
<protein>
    <submittedName>
        <fullName evidence="2">DUF443 domain-containing protein</fullName>
    </submittedName>
</protein>
<reference evidence="2 3" key="1">
    <citation type="submission" date="2019-07" db="EMBL/GenBank/DDBJ databases">
        <title>Comparative genome analysis of staphylococcus lugdunensis shows clonal complex-dependent diversity of the putative virulence factor, ess/type vii locus.</title>
        <authorList>
            <person name="Lebeurre J."/>
            <person name="Dahyot S."/>
            <person name="Diene S."/>
            <person name="Paulay A."/>
            <person name="Aubourg M."/>
            <person name="Argemi X."/>
            <person name="Giard J.-C."/>
            <person name="Tournier I."/>
            <person name="Francois P."/>
            <person name="Pestel-Caron M."/>
        </authorList>
    </citation>
    <scope>NUCLEOTIDE SEQUENCE [LARGE SCALE GENOMIC DNA]</scope>
    <source>
        <strain evidence="2 3">SL13</strain>
    </source>
</reference>
<proteinExistence type="predicted"/>